<evidence type="ECO:0000313" key="1">
    <source>
        <dbReference type="EMBL" id="KAK5819127.1"/>
    </source>
</evidence>
<sequence length="153" mass="17351">MRISPPISHQARPENHVTPLRDEAVGAHAKSWQNEMYALHKDVTELHFDVQVIDWLFCSNDPLSPKMATMSLPTEFKVPKETFKGRRDLQAHLMQYNDYMNVLGASNVTKCKSFSITLRGSANDCYLSLPQGSIQSFSQLGHMLLEDFEPIGQ</sequence>
<accession>A0ABR0PCW4</accession>
<dbReference type="PANTHER" id="PTHR33223">
    <property type="entry name" value="CCHC-TYPE DOMAIN-CONTAINING PROTEIN"/>
    <property type="match status" value="1"/>
</dbReference>
<proteinExistence type="predicted"/>
<dbReference type="PANTHER" id="PTHR33223:SF10">
    <property type="entry name" value="AMINOTRANSFERASE-LIKE PLANT MOBILE DOMAIN-CONTAINING PROTEIN"/>
    <property type="match status" value="1"/>
</dbReference>
<protein>
    <recommendedName>
        <fullName evidence="3">Retrotransposon gag domain-containing protein</fullName>
    </recommendedName>
</protein>
<evidence type="ECO:0008006" key="3">
    <source>
        <dbReference type="Google" id="ProtNLM"/>
    </source>
</evidence>
<name>A0ABR0PCW4_GOSAR</name>
<gene>
    <name evidence="1" type="ORF">PVK06_024088</name>
</gene>
<reference evidence="1 2" key="1">
    <citation type="submission" date="2023-03" db="EMBL/GenBank/DDBJ databases">
        <title>WGS of Gossypium arboreum.</title>
        <authorList>
            <person name="Yu D."/>
        </authorList>
    </citation>
    <scope>NUCLEOTIDE SEQUENCE [LARGE SCALE GENOMIC DNA]</scope>
    <source>
        <tissue evidence="1">Leaf</tissue>
    </source>
</reference>
<keyword evidence="2" id="KW-1185">Reference proteome</keyword>
<organism evidence="1 2">
    <name type="scientific">Gossypium arboreum</name>
    <name type="common">Tree cotton</name>
    <name type="synonym">Gossypium nanking</name>
    <dbReference type="NCBI Taxonomy" id="29729"/>
    <lineage>
        <taxon>Eukaryota</taxon>
        <taxon>Viridiplantae</taxon>
        <taxon>Streptophyta</taxon>
        <taxon>Embryophyta</taxon>
        <taxon>Tracheophyta</taxon>
        <taxon>Spermatophyta</taxon>
        <taxon>Magnoliopsida</taxon>
        <taxon>eudicotyledons</taxon>
        <taxon>Gunneridae</taxon>
        <taxon>Pentapetalae</taxon>
        <taxon>rosids</taxon>
        <taxon>malvids</taxon>
        <taxon>Malvales</taxon>
        <taxon>Malvaceae</taxon>
        <taxon>Malvoideae</taxon>
        <taxon>Gossypium</taxon>
    </lineage>
</organism>
<comment type="caution">
    <text evidence="1">The sequence shown here is derived from an EMBL/GenBank/DDBJ whole genome shotgun (WGS) entry which is preliminary data.</text>
</comment>
<dbReference type="Proteomes" id="UP001358586">
    <property type="component" value="Chromosome 7"/>
</dbReference>
<evidence type="ECO:0000313" key="2">
    <source>
        <dbReference type="Proteomes" id="UP001358586"/>
    </source>
</evidence>
<dbReference type="EMBL" id="JARKNE010000007">
    <property type="protein sequence ID" value="KAK5819127.1"/>
    <property type="molecule type" value="Genomic_DNA"/>
</dbReference>